<accession>A0ABN9V1A3</accession>
<dbReference type="EMBL" id="CAUYUJ010016545">
    <property type="protein sequence ID" value="CAK0866523.1"/>
    <property type="molecule type" value="Genomic_DNA"/>
</dbReference>
<feature type="compositionally biased region" description="Basic and acidic residues" evidence="1">
    <location>
        <begin position="500"/>
        <end position="512"/>
    </location>
</feature>
<feature type="compositionally biased region" description="Basic and acidic residues" evidence="1">
    <location>
        <begin position="72"/>
        <end position="81"/>
    </location>
</feature>
<evidence type="ECO:0000259" key="2">
    <source>
        <dbReference type="PROSITE" id="PS50994"/>
    </source>
</evidence>
<evidence type="ECO:0000313" key="3">
    <source>
        <dbReference type="EMBL" id="CAK0866523.1"/>
    </source>
</evidence>
<feature type="region of interest" description="Disordered" evidence="1">
    <location>
        <begin position="1"/>
        <end position="34"/>
    </location>
</feature>
<feature type="region of interest" description="Disordered" evidence="1">
    <location>
        <begin position="1833"/>
        <end position="1855"/>
    </location>
</feature>
<feature type="domain" description="Integrase catalytic" evidence="2">
    <location>
        <begin position="881"/>
        <end position="1045"/>
    </location>
</feature>
<comment type="caution">
    <text evidence="3">The sequence shown here is derived from an EMBL/GenBank/DDBJ whole genome shotgun (WGS) entry which is preliminary data.</text>
</comment>
<feature type="compositionally biased region" description="Basic and acidic residues" evidence="1">
    <location>
        <begin position="53"/>
        <end position="63"/>
    </location>
</feature>
<feature type="region of interest" description="Disordered" evidence="1">
    <location>
        <begin position="1183"/>
        <end position="1207"/>
    </location>
</feature>
<dbReference type="Proteomes" id="UP001189429">
    <property type="component" value="Unassembled WGS sequence"/>
</dbReference>
<evidence type="ECO:0000313" key="4">
    <source>
        <dbReference type="Proteomes" id="UP001189429"/>
    </source>
</evidence>
<feature type="region of interest" description="Disordered" evidence="1">
    <location>
        <begin position="1249"/>
        <end position="1271"/>
    </location>
</feature>
<gene>
    <name evidence="3" type="ORF">PCOR1329_LOCUS53684</name>
</gene>
<feature type="compositionally biased region" description="Basic and acidic residues" evidence="1">
    <location>
        <begin position="1842"/>
        <end position="1852"/>
    </location>
</feature>
<sequence>MPDDDYSYYEEHESEATYHGQGDEEDEEDPEEPLYSAQEIEGAEAAFAAQQRSFEEAQGHPRGEAAGADSDVADHPDEKDIAPMTGLPDRRTKGFGGFVFFGTEQDAEMEANLITNGMSRLQLEESLANEPVIKNRPKTANQKKQLDENSYMPVEWAIELRERVQHEKLPIWSTLEKAEDWILMCVKQSSSKGFDILDDGATSSIMGMRPPRTYATLSTSRRAIISIWTLVIGDGSARTCTSKATSTLMIASVGGELEINILDADAPLLIGVDVLSRLGAAIDCEAHAVYFKKLGRRAELLALPSGLMYIIITYDRGGVIITWDYGGIIITYDYGDIILTNVMDISIAPYSTNYDIIRNTYRAKCRKAESQQVKLDNEEMVGSWEAVPSLDADAPTRPPTSTRPTQPMPPSARLTQHQDRRGNIFYAVEGSELDKSLKRLSDTFLLEHLPTWETWSSKLLEQWAMCRRWGRVIIKVFLKTIDRVTWKLDSIGPPVQLLSEKARPGGRTETEQRSVASAAAREQNQELRANIETAKSDFSTNYATVDAFAALSSEQIYEKLNMVTVVNHLKPLCKTLGLTQSGKKEDAIDRLIACIIEQRGTAAATIRVKKEPEARKVETGPIVVGPAIPAHYTQMCRRPDCQQQRCIAKNEPIVKARPFGWCHQACGGRSAIFGATCALTTFGRLTTVEACTHEDSNLGQVCDEKGYNYERLGLFNECGLSKPQGYHKAKFLLGEKRPELLVSTPPCGPWSMMQNINQRDDKQKDNLRKKRLKSQRISENSKWLMEHQVPHLNGSALAEQPHNSRSRQTTCWKDLHILPYEVIVDGCACGLKAPDTGELMKKRWKFLANDKVLCRRILRTLTKSQNQNYFDEEVVNFCMAATQQPPTEPTPEEDETSIPPLDGKESHDLTNDTVKKLESYISTNTGVMALAILGAGSDILYVRLIDESNPRVMRYDPVGSAISDEFREWIESQGVYCLPCAADAHWQIGKIERAIDAFKEALDAFDEMILAEVPTSEMFGLQTAARNDLIRIDGFSPLQRYAGRTPTGTAVNLFDELTNLPLISAELLDGTFCRDAQVRRMARLARIQTENSDRVERAEAASFRSFKKYETGDLVFVYRRLPPGAWRKKGQPRSIQDEAAGADLDEHSAMNLPAQDIDLVCPGRWSTSLAGRLYRVVPEQLRPATPSEEAMASPRSRREQPGTRTFGDFQKQLDTNEVIDLSNESPPTGEDLAADDGESVSARAFENDASGPWAIPEDEDLPVPRGSTEPPIKKQRINLATQEKYSYYLQEGNFYGDYAYSVQPYDEVKEDDELIVLDIPVNSEHALMACMGDPSNFVASQARKGRVEVSFKKATPDEKKLLLEAQQKECTSVLSTKAVRVLSRQGIDPARLLRCRFVLTWKKDDKGNALRGKARLVALGFSDPDLLHVLTESPDVRQASGMKDDEVLQFLKPMYGFVHAPRKWWLHFKETLKMLQLEVIQCEPCVWAIRDSTKLVGMAILHFDDMMIAGGHTHAGFLKKRQEIQQAFEWTPWESRAFVHCGTSIRQNEDSPCSLAQDSYSLNMAPIKIRRGRKPTDGVSDQERSDLRGRLGAVGWRAQQSALWLSAEVSLLQAEVPTAMVSTIQKINKLIRTMNDTADVAMLIPAIEHIAVVGWSDAAWAARITGESRGGEMIALAPLSFLSGSTETVAPISWRSCKLPRVARSSASAEVQMMTETLDEISYVRLLIYELECGQVDCANEQISSCPGVLVTDGKSGYDAIEKSESAGLGLRDKRTSIECLGIRQQKEQTAFQIRWVHSDAMLADGLTKDRAAKVFLEFFRTGQRWRLAGDPLHRSARKRKTEGMDKLDHGKPLSPDDDDAMLEALIYYARDDPDEQDSLAGDAALSAASGRPRCRNIDLQILGMQFTAQSLPI</sequence>
<feature type="region of interest" description="Disordered" evidence="1">
    <location>
        <begin position="883"/>
        <end position="908"/>
    </location>
</feature>
<organism evidence="3 4">
    <name type="scientific">Prorocentrum cordatum</name>
    <dbReference type="NCBI Taxonomy" id="2364126"/>
    <lineage>
        <taxon>Eukaryota</taxon>
        <taxon>Sar</taxon>
        <taxon>Alveolata</taxon>
        <taxon>Dinophyceae</taxon>
        <taxon>Prorocentrales</taxon>
        <taxon>Prorocentraceae</taxon>
        <taxon>Prorocentrum</taxon>
    </lineage>
</organism>
<proteinExistence type="predicted"/>
<dbReference type="PROSITE" id="PS50994">
    <property type="entry name" value="INTEGRASE"/>
    <property type="match status" value="1"/>
</dbReference>
<dbReference type="CDD" id="cd09272">
    <property type="entry name" value="RNase_HI_RT_Ty1"/>
    <property type="match status" value="1"/>
</dbReference>
<feature type="compositionally biased region" description="Acidic residues" evidence="1">
    <location>
        <begin position="23"/>
        <end position="32"/>
    </location>
</feature>
<dbReference type="InterPro" id="IPR001584">
    <property type="entry name" value="Integrase_cat-core"/>
</dbReference>
<evidence type="ECO:0000256" key="1">
    <source>
        <dbReference type="SAM" id="MobiDB-lite"/>
    </source>
</evidence>
<reference evidence="3" key="1">
    <citation type="submission" date="2023-10" db="EMBL/GenBank/DDBJ databases">
        <authorList>
            <person name="Chen Y."/>
            <person name="Shah S."/>
            <person name="Dougan E. K."/>
            <person name="Thang M."/>
            <person name="Chan C."/>
        </authorList>
    </citation>
    <scope>NUCLEOTIDE SEQUENCE [LARGE SCALE GENOMIC DNA]</scope>
</reference>
<feature type="region of interest" description="Disordered" evidence="1">
    <location>
        <begin position="47"/>
        <end position="89"/>
    </location>
</feature>
<feature type="region of interest" description="Disordered" evidence="1">
    <location>
        <begin position="497"/>
        <end position="517"/>
    </location>
</feature>
<protein>
    <recommendedName>
        <fullName evidence="2">Integrase catalytic domain-containing protein</fullName>
    </recommendedName>
</protein>
<keyword evidence="4" id="KW-1185">Reference proteome</keyword>
<name>A0ABN9V1A3_9DINO</name>
<feature type="region of interest" description="Disordered" evidence="1">
    <location>
        <begin position="389"/>
        <end position="416"/>
    </location>
</feature>